<organism evidence="2 3">
    <name type="scientific">Peredibacter starrii</name>
    <dbReference type="NCBI Taxonomy" id="28202"/>
    <lineage>
        <taxon>Bacteria</taxon>
        <taxon>Pseudomonadati</taxon>
        <taxon>Bdellovibrionota</taxon>
        <taxon>Bacteriovoracia</taxon>
        <taxon>Bacteriovoracales</taxon>
        <taxon>Bacteriovoracaceae</taxon>
        <taxon>Peredibacter</taxon>
    </lineage>
</organism>
<gene>
    <name evidence="2" type="ORF">SOO65_02855</name>
</gene>
<keyword evidence="3" id="KW-1185">Reference proteome</keyword>
<proteinExistence type="predicted"/>
<dbReference type="RefSeq" id="WP_321396617.1">
    <property type="nucleotide sequence ID" value="NZ_CP139487.1"/>
</dbReference>
<accession>A0AAX4HQP6</accession>
<evidence type="ECO:0000313" key="3">
    <source>
        <dbReference type="Proteomes" id="UP001324634"/>
    </source>
</evidence>
<dbReference type="Proteomes" id="UP001324634">
    <property type="component" value="Chromosome"/>
</dbReference>
<feature type="compositionally biased region" description="Acidic residues" evidence="1">
    <location>
        <begin position="102"/>
        <end position="114"/>
    </location>
</feature>
<evidence type="ECO:0000313" key="2">
    <source>
        <dbReference type="EMBL" id="WPU65676.1"/>
    </source>
</evidence>
<name>A0AAX4HQP6_9BACT</name>
<dbReference type="EMBL" id="CP139487">
    <property type="protein sequence ID" value="WPU65676.1"/>
    <property type="molecule type" value="Genomic_DNA"/>
</dbReference>
<sequence length="135" mass="15806">MNNAEIMGRFNHLKSNVQHLFSDMSHLVVDRIQRMKETDSVHPIHIDNYHYESHRIDVDYDLDDLPLTLNKDPGPGVRYNYTENSEFARGAPKAAAHGIDSFGEEDTFDPEEADEHQTYRDRKQNSDLDKRFYTH</sequence>
<protein>
    <submittedName>
        <fullName evidence="2">Uncharacterized protein</fullName>
    </submittedName>
</protein>
<evidence type="ECO:0000256" key="1">
    <source>
        <dbReference type="SAM" id="MobiDB-lite"/>
    </source>
</evidence>
<reference evidence="2 3" key="1">
    <citation type="submission" date="2023-11" db="EMBL/GenBank/DDBJ databases">
        <title>Peredibacter starrii A3.12.</title>
        <authorList>
            <person name="Mitchell R.J."/>
        </authorList>
    </citation>
    <scope>NUCLEOTIDE SEQUENCE [LARGE SCALE GENOMIC DNA]</scope>
    <source>
        <strain evidence="2 3">A3.12</strain>
    </source>
</reference>
<dbReference type="KEGG" id="psti:SOO65_02855"/>
<feature type="compositionally biased region" description="Basic and acidic residues" evidence="1">
    <location>
        <begin position="115"/>
        <end position="135"/>
    </location>
</feature>
<feature type="region of interest" description="Disordered" evidence="1">
    <location>
        <begin position="90"/>
        <end position="135"/>
    </location>
</feature>
<dbReference type="AlphaFoldDB" id="A0AAX4HQP6"/>